<evidence type="ECO:0000313" key="3">
    <source>
        <dbReference type="Proteomes" id="UP001140513"/>
    </source>
</evidence>
<keyword evidence="1" id="KW-0732">Signal</keyword>
<accession>A0A9W8XGW5</accession>
<dbReference type="OrthoDB" id="5337308at2759"/>
<name>A0A9W8XGW5_9PLEO</name>
<proteinExistence type="predicted"/>
<evidence type="ECO:0000256" key="1">
    <source>
        <dbReference type="SAM" id="SignalP"/>
    </source>
</evidence>
<evidence type="ECO:0000313" key="2">
    <source>
        <dbReference type="EMBL" id="KAJ4349454.1"/>
    </source>
</evidence>
<keyword evidence="3" id="KW-1185">Reference proteome</keyword>
<dbReference type="GeneID" id="80911599"/>
<dbReference type="RefSeq" id="XP_056068384.1">
    <property type="nucleotide sequence ID" value="XM_056216828.1"/>
</dbReference>
<comment type="caution">
    <text evidence="2">The sequence shown here is derived from an EMBL/GenBank/DDBJ whole genome shotgun (WGS) entry which is preliminary data.</text>
</comment>
<feature type="chain" id="PRO_5040814420" evidence="1">
    <location>
        <begin position="29"/>
        <end position="340"/>
    </location>
</feature>
<dbReference type="EMBL" id="JAPEUX010000006">
    <property type="protein sequence ID" value="KAJ4349454.1"/>
    <property type="molecule type" value="Genomic_DNA"/>
</dbReference>
<dbReference type="PROSITE" id="PS51257">
    <property type="entry name" value="PROKAR_LIPOPROTEIN"/>
    <property type="match status" value="1"/>
</dbReference>
<reference evidence="2" key="1">
    <citation type="submission" date="2022-10" db="EMBL/GenBank/DDBJ databases">
        <title>Tapping the CABI collections for fungal endophytes: first genome assemblies for Collariella, Neodidymelliopsis, Ascochyta clinopodiicola, Didymella pomorum, Didymosphaeria variabile, Neocosmospora piperis and Neocucurbitaria cava.</title>
        <authorList>
            <person name="Hill R."/>
        </authorList>
    </citation>
    <scope>NUCLEOTIDE SEQUENCE</scope>
    <source>
        <strain evidence="2">IMI 356815</strain>
    </source>
</reference>
<organism evidence="2 3">
    <name type="scientific">Didymosphaeria variabile</name>
    <dbReference type="NCBI Taxonomy" id="1932322"/>
    <lineage>
        <taxon>Eukaryota</taxon>
        <taxon>Fungi</taxon>
        <taxon>Dikarya</taxon>
        <taxon>Ascomycota</taxon>
        <taxon>Pezizomycotina</taxon>
        <taxon>Dothideomycetes</taxon>
        <taxon>Pleosporomycetidae</taxon>
        <taxon>Pleosporales</taxon>
        <taxon>Massarineae</taxon>
        <taxon>Didymosphaeriaceae</taxon>
        <taxon>Didymosphaeria</taxon>
    </lineage>
</organism>
<gene>
    <name evidence="2" type="ORF">N0V89_008069</name>
</gene>
<sequence length="340" mass="37271">MLRATTSVQRWIMAFLAFLLVSTGCARSVPLQSLSGLDDGALATGNASLVKRQNDNLVVDWADRGPLLNKGNGFVCAFSQTNYQIWAANNNQNPQSIWTQYDDLAAQGWDDDMYISGAGDEDDDADNEPAYGTDIDDALEGLGSDPENWGKISALHANNWVWNDVEYEATGADYQQVVYPVGGILAADVNFSPAAASYGTRPPLERWSDVAYLQWEAMCAQFSRSVRDLSAILRVHVVNKQSAAWIIASVKNYDSRMGNAPRARMPTWANRITFGIETEEARVLLGTPNGSGGAFLLNTHKDQLGLKRISEVVVWDYEGSVIDGPRESMGLCMAFIVEDV</sequence>
<protein>
    <submittedName>
        <fullName evidence="2">Uncharacterized protein</fullName>
    </submittedName>
</protein>
<dbReference type="AlphaFoldDB" id="A0A9W8XGW5"/>
<dbReference type="Proteomes" id="UP001140513">
    <property type="component" value="Unassembled WGS sequence"/>
</dbReference>
<feature type="signal peptide" evidence="1">
    <location>
        <begin position="1"/>
        <end position="28"/>
    </location>
</feature>